<dbReference type="Gramene" id="TraesCAD_scaffold_022296_01G000400.1">
    <property type="protein sequence ID" value="TraesCAD_scaffold_022296_01G000400.1"/>
    <property type="gene ID" value="TraesCAD_scaffold_022296_01G000400"/>
</dbReference>
<dbReference type="Gramene" id="TraesMAC3A03G01522480.1">
    <property type="protein sequence ID" value="TraesMAC3A03G01522480.1"/>
    <property type="gene ID" value="TraesMAC3A03G01522480"/>
</dbReference>
<dbReference type="InterPro" id="IPR000742">
    <property type="entry name" value="EGF"/>
</dbReference>
<dbReference type="STRING" id="4565.A0A3B6EV77"/>
<dbReference type="InterPro" id="IPR025287">
    <property type="entry name" value="WAK_GUB"/>
</dbReference>
<accession>A0A3B6EV77</accession>
<feature type="domain" description="Wall-associated receptor kinase galacturonan-binding" evidence="5">
    <location>
        <begin position="50"/>
        <end position="91"/>
    </location>
</feature>
<dbReference type="Gramene" id="TraesROB_scaffold_517891_01G000100.1">
    <property type="protein sequence ID" value="TraesROB_scaffold_517891_01G000100.1"/>
    <property type="gene ID" value="TraesROB_scaffold_517891_01G000100"/>
</dbReference>
<proteinExistence type="predicted"/>
<feature type="chain" id="PRO_5043173709" description="Wall-associated receptor kinase galacturonan-binding domain-containing protein" evidence="3">
    <location>
        <begin position="18"/>
        <end position="236"/>
    </location>
</feature>
<dbReference type="Gramene" id="TraesCLE_scaffold_094989_01G000100.1">
    <property type="protein sequence ID" value="TraesCLE_scaffold_094989_01G000100.1"/>
    <property type="gene ID" value="TraesCLE_scaffold_094989_01G000100"/>
</dbReference>
<protein>
    <recommendedName>
        <fullName evidence="8">Wall-associated receptor kinase galacturonan-binding domain-containing protein</fullName>
    </recommendedName>
</protein>
<dbReference type="AlphaFoldDB" id="A0A3B6EV77"/>
<evidence type="ECO:0000256" key="2">
    <source>
        <dbReference type="ARBA" id="ARBA00022729"/>
    </source>
</evidence>
<keyword evidence="2 3" id="KW-0732">Signal</keyword>
<feature type="signal peptide" evidence="3">
    <location>
        <begin position="1"/>
        <end position="17"/>
    </location>
</feature>
<organism evidence="6">
    <name type="scientific">Triticum aestivum</name>
    <name type="common">Wheat</name>
    <dbReference type="NCBI Taxonomy" id="4565"/>
    <lineage>
        <taxon>Eukaryota</taxon>
        <taxon>Viridiplantae</taxon>
        <taxon>Streptophyta</taxon>
        <taxon>Embryophyta</taxon>
        <taxon>Tracheophyta</taxon>
        <taxon>Spermatophyta</taxon>
        <taxon>Magnoliopsida</taxon>
        <taxon>Liliopsida</taxon>
        <taxon>Poales</taxon>
        <taxon>Poaceae</taxon>
        <taxon>BOP clade</taxon>
        <taxon>Pooideae</taxon>
        <taxon>Triticodae</taxon>
        <taxon>Triticeae</taxon>
        <taxon>Triticinae</taxon>
        <taxon>Triticum</taxon>
    </lineage>
</organism>
<dbReference type="Gramene" id="TraesCS3A03G1233500.1">
    <property type="protein sequence ID" value="TraesCS3A03G1233500.1.CDS"/>
    <property type="gene ID" value="TraesCS3A03G1233500"/>
</dbReference>
<dbReference type="GO" id="GO:0016020">
    <property type="term" value="C:membrane"/>
    <property type="evidence" value="ECO:0007669"/>
    <property type="project" value="UniProtKB-SubCell"/>
</dbReference>
<evidence type="ECO:0000259" key="4">
    <source>
        <dbReference type="Pfam" id="PF00008"/>
    </source>
</evidence>
<dbReference type="Gramene" id="TraesCS3A02G522200.1">
    <property type="protein sequence ID" value="TraesCS3A02G522200.1"/>
    <property type="gene ID" value="TraesCS3A02G522200"/>
</dbReference>
<feature type="domain" description="EGF-like" evidence="4">
    <location>
        <begin position="192"/>
        <end position="214"/>
    </location>
</feature>
<evidence type="ECO:0000256" key="3">
    <source>
        <dbReference type="SAM" id="SignalP"/>
    </source>
</evidence>
<evidence type="ECO:0000313" key="6">
    <source>
        <dbReference type="EnsemblPlants" id="TraesCS3A02G522200.1"/>
    </source>
</evidence>
<dbReference type="OMA" id="ECFNGSH"/>
<dbReference type="Gramene" id="TraesJUL3A03G01537090.1">
    <property type="protein sequence ID" value="TraesJUL3A03G01537090.1"/>
    <property type="gene ID" value="TraesJUL3A03G01537090"/>
</dbReference>
<name>A0A3B6EV77_WHEAT</name>
<evidence type="ECO:0000259" key="5">
    <source>
        <dbReference type="Pfam" id="PF13947"/>
    </source>
</evidence>
<dbReference type="OrthoDB" id="685410at2759"/>
<evidence type="ECO:0000256" key="1">
    <source>
        <dbReference type="ARBA" id="ARBA00004167"/>
    </source>
</evidence>
<dbReference type="PANTHER" id="PTHR33491">
    <property type="entry name" value="OSJNBA0016N04.9 PROTEIN"/>
    <property type="match status" value="1"/>
</dbReference>
<dbReference type="Proteomes" id="UP000019116">
    <property type="component" value="Chromosome 3A"/>
</dbReference>
<dbReference type="Pfam" id="PF13947">
    <property type="entry name" value="GUB_WAK_bind"/>
    <property type="match status" value="1"/>
</dbReference>
<dbReference type="Pfam" id="PF00008">
    <property type="entry name" value="EGF"/>
    <property type="match status" value="1"/>
</dbReference>
<keyword evidence="7" id="KW-1185">Reference proteome</keyword>
<sequence>MSILPVIYALLPLLVLGSRGKLAALASGGVTSYNPAGGWVQPSHGTLHSCPKSCGNVSIGYAFGIGSMCSRGADFNLTCNETAHSPRLYLRDGITQVISFEESFSGSNSIAASFSHTIPMQPGGNTSFHLKLVNNHSKSNIDALSNHTSKLWDRINIASDGPSGLLLWWQIVDQSNCVAAKKNKADYACISEHAECFNGSHGYNCMCSIGYTGNPYFPDGCSKLDVDFTRGLPELQ</sequence>
<dbReference type="EnsemblPlants" id="TraesCS3A02G522200.1">
    <property type="protein sequence ID" value="TraesCS3A02G522200.1"/>
    <property type="gene ID" value="TraesCS3A02G522200"/>
</dbReference>
<evidence type="ECO:0008006" key="8">
    <source>
        <dbReference type="Google" id="ProtNLM"/>
    </source>
</evidence>
<dbReference type="GO" id="GO:0030247">
    <property type="term" value="F:polysaccharide binding"/>
    <property type="evidence" value="ECO:0007669"/>
    <property type="project" value="InterPro"/>
</dbReference>
<dbReference type="Gramene" id="TraesWEE_scaffold_005335_01G000100.1">
    <property type="protein sequence ID" value="TraesWEE_scaffold_005335_01G000100.1"/>
    <property type="gene ID" value="TraesWEE_scaffold_005335_01G000100"/>
</dbReference>
<reference evidence="6" key="1">
    <citation type="submission" date="2018-08" db="EMBL/GenBank/DDBJ databases">
        <authorList>
            <person name="Rossello M."/>
        </authorList>
    </citation>
    <scope>NUCLEOTIDE SEQUENCE [LARGE SCALE GENOMIC DNA]</scope>
    <source>
        <strain evidence="6">cv. Chinese Spring</strain>
    </source>
</reference>
<comment type="subcellular location">
    <subcellularLocation>
        <location evidence="1">Membrane</location>
        <topology evidence="1">Single-pass membrane protein</topology>
    </subcellularLocation>
</comment>
<reference evidence="6" key="2">
    <citation type="submission" date="2018-10" db="UniProtKB">
        <authorList>
            <consortium name="EnsemblPlants"/>
        </authorList>
    </citation>
    <scope>IDENTIFICATION</scope>
</reference>
<evidence type="ECO:0000313" key="7">
    <source>
        <dbReference type="Proteomes" id="UP000019116"/>
    </source>
</evidence>